<dbReference type="GO" id="GO:0016301">
    <property type="term" value="F:kinase activity"/>
    <property type="evidence" value="ECO:0007669"/>
    <property type="project" value="UniProtKB-KW"/>
</dbReference>
<dbReference type="InterPro" id="IPR006671">
    <property type="entry name" value="Cyclin_N"/>
</dbReference>
<dbReference type="GO" id="GO:0051726">
    <property type="term" value="P:regulation of cell cycle"/>
    <property type="evidence" value="ECO:0007669"/>
    <property type="project" value="InterPro"/>
</dbReference>
<dbReference type="CDD" id="cd20556">
    <property type="entry name" value="CYCLIN_CABLES"/>
    <property type="match status" value="1"/>
</dbReference>
<keyword evidence="3" id="KW-0808">Transferase</keyword>
<dbReference type="EMBL" id="AEYI02001769">
    <property type="protein sequence ID" value="KFG33354.1"/>
    <property type="molecule type" value="Genomic_DNA"/>
</dbReference>
<feature type="domain" description="Cyclin N-terminal" evidence="2">
    <location>
        <begin position="759"/>
        <end position="876"/>
    </location>
</feature>
<feature type="compositionally biased region" description="Low complexity" evidence="1">
    <location>
        <begin position="32"/>
        <end position="47"/>
    </location>
</feature>
<sequence length="912" mass="98192">MSQPPPHGDEAERLHVTVPFADSRAGRGCPRASLLSSSASSSASSAASDVVFPVFLRPRGEEMETLSVFGDEKRFFTAPFTSSSLSLDPSPPAPEASAPQQDSSSASASSSLSSFLATFFLSANRSASPRSLDAESVSLPRGEDAENVLRHPAVSAHAAAAPASARGPLTPATAETASSPPLRLQAAAPLAPETDSALGSRVSPVVDRSTGDRGQSNAGSSLQSSGEKGGSLGEGVDTAAPHLRGCLDTPPTSSVPLCSSFPSDAPLQCTDIQETPARTPQSLETPLASSLFALSHIAPLATAQLFPLAEEQKDTLGIADSPRPAARAPLAGRCSRCAAASRRSVGAALDTGVCLSCALAFLTSLSLEEKAVGAEAYVGAAVSARPRTETVPTGSGSLGCGVLGSQASASAPGSVGAVVCLSSSETQLLLEEEAAEAAASRQQRLLRGAGDAAQTIEKFLFLLHALEAAEPAARTEDQKQLLKFLRDGEAAPARALLDRVYAETPGRIRVDEETPVESLGVESVRVIVGYQDACVACFSQVRDRPAAREMYVHHAEPRREEQQARSRETWPHLLESIVASLPWVRARNRREKQQETHAQRHRAGYGELESPADSRCLFPRDRDEMGGSRKRHLFAIFRRRETARGRGEDDQQLRGNLRAFSCEKKRPGDARFLPSATASGLRKAMGRGVYTAKKRRKRGVSYAQFLFPSHFSYDPYALDNMRFQQGRHQTVMCMLGASVSIIPYFPPQQLKEELNLQFHKMHPSVHPSMTLSKLRSLKLEMFALIEQEEQLDVSTVACAWVYFERLVQMGAVDKSVRKLFAGACLLLAFKFNQNGEPKLVQRLCSLLKHLDRQRGLPAHALCQAEFTVFGLLGFSLQLSIEHVLPHILHYLESKDTAFEEVYGSPETAFFSA</sequence>
<reference evidence="3 4" key="1">
    <citation type="submission" date="2014-03" db="EMBL/GenBank/DDBJ databases">
        <authorList>
            <person name="Sibley D."/>
            <person name="Venepally P."/>
            <person name="Karamycheva S."/>
            <person name="Hadjithomas M."/>
            <person name="Khan A."/>
            <person name="Brunk B."/>
            <person name="Roos D."/>
            <person name="Caler E."/>
            <person name="Lorenzi H."/>
        </authorList>
    </citation>
    <scope>NUCLEOTIDE SEQUENCE [LARGE SCALE GENOMIC DNA]</scope>
    <source>
        <strain evidence="4">p89</strain>
    </source>
</reference>
<dbReference type="OrthoDB" id="5353095at2759"/>
<dbReference type="SUPFAM" id="SSF47954">
    <property type="entry name" value="Cyclin-like"/>
    <property type="match status" value="1"/>
</dbReference>
<dbReference type="VEuPathDB" id="ToxoDB:TGP89_290020"/>
<dbReference type="Gene3D" id="1.10.472.10">
    <property type="entry name" value="Cyclin-like"/>
    <property type="match status" value="2"/>
</dbReference>
<feature type="compositionally biased region" description="Low complexity" evidence="1">
    <location>
        <begin position="95"/>
        <end position="108"/>
    </location>
</feature>
<proteinExistence type="predicted"/>
<evidence type="ECO:0000259" key="2">
    <source>
        <dbReference type="Pfam" id="PF00134"/>
    </source>
</evidence>
<evidence type="ECO:0000256" key="1">
    <source>
        <dbReference type="SAM" id="MobiDB-lite"/>
    </source>
</evidence>
<keyword evidence="3" id="KW-0418">Kinase</keyword>
<feature type="compositionally biased region" description="Low complexity" evidence="1">
    <location>
        <begin position="151"/>
        <end position="165"/>
    </location>
</feature>
<feature type="region of interest" description="Disordered" evidence="1">
    <location>
        <begin position="80"/>
        <end position="108"/>
    </location>
</feature>
<feature type="compositionally biased region" description="Low complexity" evidence="1">
    <location>
        <begin position="180"/>
        <end position="192"/>
    </location>
</feature>
<dbReference type="InterPro" id="IPR012388">
    <property type="entry name" value="CABLES1/2"/>
</dbReference>
<dbReference type="Proteomes" id="UP000028828">
    <property type="component" value="Unassembled WGS sequence"/>
</dbReference>
<comment type="caution">
    <text evidence="3">The sequence shown here is derived from an EMBL/GenBank/DDBJ whole genome shotgun (WGS) entry which is preliminary data.</text>
</comment>
<organism evidence="3 4">
    <name type="scientific">Toxoplasma gondii p89</name>
    <dbReference type="NCBI Taxonomy" id="943119"/>
    <lineage>
        <taxon>Eukaryota</taxon>
        <taxon>Sar</taxon>
        <taxon>Alveolata</taxon>
        <taxon>Apicomplexa</taxon>
        <taxon>Conoidasida</taxon>
        <taxon>Coccidia</taxon>
        <taxon>Eucoccidiorida</taxon>
        <taxon>Eimeriorina</taxon>
        <taxon>Sarcocystidae</taxon>
        <taxon>Toxoplasma</taxon>
    </lineage>
</organism>
<evidence type="ECO:0000313" key="4">
    <source>
        <dbReference type="Proteomes" id="UP000028828"/>
    </source>
</evidence>
<name>A0A086JMI6_TOXGO</name>
<dbReference type="InterPro" id="IPR036915">
    <property type="entry name" value="Cyclin-like_sf"/>
</dbReference>
<dbReference type="Pfam" id="PF00134">
    <property type="entry name" value="Cyclin_N"/>
    <property type="match status" value="1"/>
</dbReference>
<protein>
    <submittedName>
        <fullName evidence="3">Cyclin dependent kinase binding protein</fullName>
    </submittedName>
</protein>
<feature type="region of interest" description="Disordered" evidence="1">
    <location>
        <begin position="126"/>
        <end position="248"/>
    </location>
</feature>
<gene>
    <name evidence="3" type="ORF">TGP89_290020</name>
</gene>
<dbReference type="PANTHER" id="PTHR22896">
    <property type="entry name" value="CDK5 AND ABL1 ENZYME SUBSTRATE 1"/>
    <property type="match status" value="1"/>
</dbReference>
<dbReference type="AlphaFoldDB" id="A0A086JMI6"/>
<accession>A0A086JMI6</accession>
<dbReference type="PANTHER" id="PTHR22896:SF0">
    <property type="entry name" value="CYCLIN N-TERMINAL DOMAIN-CONTAINING PROTEIN"/>
    <property type="match status" value="1"/>
</dbReference>
<feature type="region of interest" description="Disordered" evidence="1">
    <location>
        <begin position="22"/>
        <end position="47"/>
    </location>
</feature>
<evidence type="ECO:0000313" key="3">
    <source>
        <dbReference type="EMBL" id="KFG33354.1"/>
    </source>
</evidence>